<dbReference type="PROSITE" id="PS50003">
    <property type="entry name" value="PH_DOMAIN"/>
    <property type="match status" value="1"/>
</dbReference>
<feature type="region of interest" description="Disordered" evidence="2">
    <location>
        <begin position="1168"/>
        <end position="1229"/>
    </location>
</feature>
<dbReference type="Gene3D" id="2.30.29.30">
    <property type="entry name" value="Pleckstrin-homology domain (PH domain)/Phosphotyrosine-binding domain (PTB)"/>
    <property type="match status" value="1"/>
</dbReference>
<dbReference type="Pfam" id="PF20399">
    <property type="entry name" value="PH_20"/>
    <property type="match status" value="1"/>
</dbReference>
<evidence type="ECO:0000256" key="1">
    <source>
        <dbReference type="ARBA" id="ARBA00022553"/>
    </source>
</evidence>
<dbReference type="SMART" id="SM01017">
    <property type="entry name" value="Arrestin_C"/>
    <property type="match status" value="1"/>
</dbReference>
<evidence type="ECO:0000313" key="4">
    <source>
        <dbReference type="EMBL" id="CRK22057.1"/>
    </source>
</evidence>
<reference evidence="4 5" key="1">
    <citation type="submission" date="2015-05" db="EMBL/GenBank/DDBJ databases">
        <authorList>
            <person name="Wang D.B."/>
            <person name="Wang M."/>
        </authorList>
    </citation>
    <scope>NUCLEOTIDE SEQUENCE [LARGE SCALE GENOMIC DNA]</scope>
    <source>
        <strain evidence="4">VL1</strain>
    </source>
</reference>
<keyword evidence="1" id="KW-0597">Phosphoprotein</keyword>
<dbReference type="InterPro" id="IPR011022">
    <property type="entry name" value="Arrestin_C-like"/>
</dbReference>
<dbReference type="InterPro" id="IPR011021">
    <property type="entry name" value="Arrestin-like_N"/>
</dbReference>
<sequence length="1229" mass="134568">MSSHKVDRHTELLRHRWAPFVKSQNGEKKVLEAGNYEWPFKLDLSGETPESVEGIPEASITYRLKATVARGKLSHDLHAYKPLRIVRTLEPSALEFLHAMSVENIWPNKVDYSIIIPQKAVVFGATVPLEMRFTPLLKGLEMGDVTIKMVEVREMSTPGTPSRDHRTEREVSSWSFGVTAEDNWQDMIGDTGQEGWTVNKKLNLPKRLKQCVQDVNHHGIKIRHKLKLVVALKNPDGHVSELRATLPVSIFISPNMPLDEHGVLLDSAVGSTPPESDHTTIAPPGYGEHILDQLFEDVDTGAGFQTPGIQSGFSSPFYAQSRAGSSDNLHSLGMTSAHGVAPAALTSRLQNVSLDPSERMQPTDVISAWSNPPTSHPSQPASAALTRHNSAEDERNGGNSNDSPRPSGRNSPEHVESLDVATLSKVPSYTTALKTPARSRAASRGEVLPDYLTAMSAPSTPMPSDRPEVDPLDVIHESVPAGSRTAPGTPPLTERHIHPWNRSTSMNSILQQAGVDDRRLHLMQARDPEWSRIDTLLRKSLAAREACRANPHNAGAMHQAWQPISRILDLFREESFTKTNHLELTDVSPYGQGVLTALTDIIWAFSNGPVTEQLDCPQTAVDLYAYFERDLYNVWLQANSRHEGGDMARLFRTVTNELADWTLITSDDTARPGLSNSPRRGMAAHAWVMTNSMVLHHSEEVVAATRLWEERCERRSSLTCDSPTALDQHHVKSDIMSATPTELPSRAATGLTTASTNDGAFSDTDPTSTAGLLSERLQAWKHAVGYLEDYMGAIEKIHRAQAKEYERALKTISNPLKEGHHFDQSLGGIAGYFENMRSNTQALINTNIETEKSIKGSVLPVLERLHKEIKAKSKELTSGVEKTAKEVEKARNNTQKHIELLGQQTASYESSGGKIHGFDDPYVVSRGVLHRLHKQVIEENNNRNDLLAVQNNSQAFEAHIVQVIQQAMESFTLLAGGQGEKTRALHYDMLQSIQSVVPDFEWRGFTTRSADRLINPNDPARSVDDIQFPNMSHPATKSLIEGSLERKSRNKLSWGYTTGYYVVTPSKFLHEFKYSDNARVDPKPELSIYLPDAIIGAPSGEKFNVKGKDRSGGMSAKLTGTAELAFKAHTPSDAQRWFDIIRGVAGATGPAEPTSPSSPVVDQDAKFAAVTPPGPTSPVAGHEAQQSGVLAAADEKPPVQAAPAQAAPAQAAPAAAPAPEKAGAAPPAF</sequence>
<name>A0A0G4LJ35_VERLO</name>
<proteinExistence type="predicted"/>
<feature type="compositionally biased region" description="Low complexity" evidence="2">
    <location>
        <begin position="1198"/>
        <end position="1229"/>
    </location>
</feature>
<dbReference type="Pfam" id="PF20400">
    <property type="entry name" value="BAR_4"/>
    <property type="match status" value="1"/>
</dbReference>
<dbReference type="PANTHER" id="PTHR31941">
    <property type="entry name" value="CYTOSKELETAL SIGNALING PROTEIN SLM1"/>
    <property type="match status" value="1"/>
</dbReference>
<evidence type="ECO:0000313" key="5">
    <source>
        <dbReference type="Proteomes" id="UP000044602"/>
    </source>
</evidence>
<evidence type="ECO:0000256" key="2">
    <source>
        <dbReference type="SAM" id="MobiDB-lite"/>
    </source>
</evidence>
<protein>
    <recommendedName>
        <fullName evidence="3">PH domain-containing protein</fullName>
    </recommendedName>
</protein>
<dbReference type="SUPFAM" id="SSF50729">
    <property type="entry name" value="PH domain-like"/>
    <property type="match status" value="1"/>
</dbReference>
<dbReference type="Gene3D" id="1.20.1270.60">
    <property type="entry name" value="Arfaptin homology (AH) domain/BAR domain"/>
    <property type="match status" value="1"/>
</dbReference>
<dbReference type="Pfam" id="PF00339">
    <property type="entry name" value="Arrestin_N"/>
    <property type="match status" value="1"/>
</dbReference>
<evidence type="ECO:0000259" key="3">
    <source>
        <dbReference type="PROSITE" id="PS50003"/>
    </source>
</evidence>
<dbReference type="Gene3D" id="2.60.40.640">
    <property type="match status" value="1"/>
</dbReference>
<dbReference type="InterPro" id="IPR001849">
    <property type="entry name" value="PH_domain"/>
</dbReference>
<accession>A0A0G4LJ35</accession>
<keyword evidence="5" id="KW-1185">Reference proteome</keyword>
<dbReference type="InterPro" id="IPR046868">
    <property type="entry name" value="BAR_4"/>
</dbReference>
<dbReference type="InterPro" id="IPR027267">
    <property type="entry name" value="AH/BAR_dom_sf"/>
</dbReference>
<dbReference type="SMART" id="SM00233">
    <property type="entry name" value="PH"/>
    <property type="match status" value="1"/>
</dbReference>
<dbReference type="Pfam" id="PF02752">
    <property type="entry name" value="Arrestin_C"/>
    <property type="match status" value="1"/>
</dbReference>
<dbReference type="STRING" id="100787.A0A0G4LJ35"/>
<feature type="region of interest" description="Disordered" evidence="2">
    <location>
        <begin position="354"/>
        <end position="416"/>
    </location>
</feature>
<dbReference type="InterPro" id="IPR014752">
    <property type="entry name" value="Arrestin-like_C"/>
</dbReference>
<dbReference type="InterPro" id="IPR011993">
    <property type="entry name" value="PH-like_dom_sf"/>
</dbReference>
<dbReference type="AlphaFoldDB" id="A0A0G4LJ35"/>
<dbReference type="Proteomes" id="UP000044602">
    <property type="component" value="Unassembled WGS sequence"/>
</dbReference>
<dbReference type="EMBL" id="CVQH01013447">
    <property type="protein sequence ID" value="CRK22057.1"/>
    <property type="molecule type" value="Genomic_DNA"/>
</dbReference>
<organism evidence="4 5">
    <name type="scientific">Verticillium longisporum</name>
    <name type="common">Verticillium dahliae var. longisporum</name>
    <dbReference type="NCBI Taxonomy" id="100787"/>
    <lineage>
        <taxon>Eukaryota</taxon>
        <taxon>Fungi</taxon>
        <taxon>Dikarya</taxon>
        <taxon>Ascomycota</taxon>
        <taxon>Pezizomycotina</taxon>
        <taxon>Sordariomycetes</taxon>
        <taxon>Hypocreomycetidae</taxon>
        <taxon>Glomerellales</taxon>
        <taxon>Plectosphaerellaceae</taxon>
        <taxon>Verticillium</taxon>
    </lineage>
</organism>
<feature type="compositionally biased region" description="Polar residues" evidence="2">
    <location>
        <begin position="397"/>
        <end position="410"/>
    </location>
</feature>
<gene>
    <name evidence="4" type="ORF">BN1708_013289</name>
</gene>
<dbReference type="PANTHER" id="PTHR31941:SF1">
    <property type="entry name" value="CYTOSKELETAL SIGNALING PROTEIN SLM1"/>
    <property type="match status" value="1"/>
</dbReference>
<feature type="domain" description="PH" evidence="3">
    <location>
        <begin position="1037"/>
        <end position="1146"/>
    </location>
</feature>
<feature type="compositionally biased region" description="Polar residues" evidence="2">
    <location>
        <begin position="368"/>
        <end position="381"/>
    </location>
</feature>
<dbReference type="InterPro" id="IPR046869">
    <property type="entry name" value="SLM1/RGC1-like_PH"/>
</dbReference>